<sequence>MDYLTDLPNRRYFNEMADEVYEKAQADALPICCALIDIDFFKQYNDYYGHIAGDECLKKIAWAIRDQLHGTGFFAARFGGEEFVILFPETALLEAWKVCRKVQAAIEKLQIPHAKSSAAPYVTVSIGIVSMTPDQHSTGTELIQKADQALYLAKDTGRNRIESLSAEQAAP</sequence>
<feature type="domain" description="GGDEF" evidence="1">
    <location>
        <begin position="29"/>
        <end position="166"/>
    </location>
</feature>
<dbReference type="FunFam" id="3.30.70.270:FF:000001">
    <property type="entry name" value="Diguanylate cyclase domain protein"/>
    <property type="match status" value="1"/>
</dbReference>
<accession>A0A645HE82</accession>
<gene>
    <name evidence="2" type="primary">cph2_28</name>
    <name evidence="2" type="ORF">SDC9_181576</name>
</gene>
<name>A0A645HE82_9ZZZZ</name>
<reference evidence="2" key="1">
    <citation type="submission" date="2019-08" db="EMBL/GenBank/DDBJ databases">
        <authorList>
            <person name="Kucharzyk K."/>
            <person name="Murdoch R.W."/>
            <person name="Higgins S."/>
            <person name="Loffler F."/>
        </authorList>
    </citation>
    <scope>NUCLEOTIDE SEQUENCE</scope>
</reference>
<evidence type="ECO:0000259" key="1">
    <source>
        <dbReference type="PROSITE" id="PS50887"/>
    </source>
</evidence>
<dbReference type="NCBIfam" id="TIGR00254">
    <property type="entry name" value="GGDEF"/>
    <property type="match status" value="1"/>
</dbReference>
<dbReference type="GO" id="GO:0052621">
    <property type="term" value="F:diguanylate cyclase activity"/>
    <property type="evidence" value="ECO:0007669"/>
    <property type="project" value="TreeGrafter"/>
</dbReference>
<dbReference type="GO" id="GO:0005886">
    <property type="term" value="C:plasma membrane"/>
    <property type="evidence" value="ECO:0007669"/>
    <property type="project" value="TreeGrafter"/>
</dbReference>
<dbReference type="InterPro" id="IPR000160">
    <property type="entry name" value="GGDEF_dom"/>
</dbReference>
<protein>
    <submittedName>
        <fullName evidence="2">Phytochrome-like protein cph2</fullName>
    </submittedName>
</protein>
<dbReference type="CDD" id="cd01949">
    <property type="entry name" value="GGDEF"/>
    <property type="match status" value="1"/>
</dbReference>
<dbReference type="GO" id="GO:0043709">
    <property type="term" value="P:cell adhesion involved in single-species biofilm formation"/>
    <property type="evidence" value="ECO:0007669"/>
    <property type="project" value="TreeGrafter"/>
</dbReference>
<dbReference type="PANTHER" id="PTHR45138">
    <property type="entry name" value="REGULATORY COMPONENTS OF SENSORY TRANSDUCTION SYSTEM"/>
    <property type="match status" value="1"/>
</dbReference>
<dbReference type="SUPFAM" id="SSF55073">
    <property type="entry name" value="Nucleotide cyclase"/>
    <property type="match status" value="1"/>
</dbReference>
<dbReference type="EMBL" id="VSSQ01086936">
    <property type="protein sequence ID" value="MPN34083.1"/>
    <property type="molecule type" value="Genomic_DNA"/>
</dbReference>
<organism evidence="2">
    <name type="scientific">bioreactor metagenome</name>
    <dbReference type="NCBI Taxonomy" id="1076179"/>
    <lineage>
        <taxon>unclassified sequences</taxon>
        <taxon>metagenomes</taxon>
        <taxon>ecological metagenomes</taxon>
    </lineage>
</organism>
<dbReference type="AlphaFoldDB" id="A0A645HE82"/>
<dbReference type="InterPro" id="IPR050469">
    <property type="entry name" value="Diguanylate_Cyclase"/>
</dbReference>
<dbReference type="GO" id="GO:1902201">
    <property type="term" value="P:negative regulation of bacterial-type flagellum-dependent cell motility"/>
    <property type="evidence" value="ECO:0007669"/>
    <property type="project" value="TreeGrafter"/>
</dbReference>
<dbReference type="Gene3D" id="3.30.70.270">
    <property type="match status" value="1"/>
</dbReference>
<dbReference type="InterPro" id="IPR029787">
    <property type="entry name" value="Nucleotide_cyclase"/>
</dbReference>
<proteinExistence type="predicted"/>
<dbReference type="PANTHER" id="PTHR45138:SF9">
    <property type="entry name" value="DIGUANYLATE CYCLASE DGCM-RELATED"/>
    <property type="match status" value="1"/>
</dbReference>
<comment type="caution">
    <text evidence="2">The sequence shown here is derived from an EMBL/GenBank/DDBJ whole genome shotgun (WGS) entry which is preliminary data.</text>
</comment>
<dbReference type="PROSITE" id="PS50887">
    <property type="entry name" value="GGDEF"/>
    <property type="match status" value="1"/>
</dbReference>
<dbReference type="InterPro" id="IPR043128">
    <property type="entry name" value="Rev_trsase/Diguanyl_cyclase"/>
</dbReference>
<evidence type="ECO:0000313" key="2">
    <source>
        <dbReference type="EMBL" id="MPN34083.1"/>
    </source>
</evidence>
<dbReference type="SMART" id="SM00267">
    <property type="entry name" value="GGDEF"/>
    <property type="match status" value="1"/>
</dbReference>
<dbReference type="Pfam" id="PF00990">
    <property type="entry name" value="GGDEF"/>
    <property type="match status" value="1"/>
</dbReference>